<feature type="domain" description="GH26" evidence="6">
    <location>
        <begin position="44"/>
        <end position="363"/>
    </location>
</feature>
<evidence type="ECO:0000256" key="3">
    <source>
        <dbReference type="PROSITE-ProRule" id="PRU01100"/>
    </source>
</evidence>
<comment type="similarity">
    <text evidence="3">Belongs to the glycosyl hydrolase 26 family.</text>
</comment>
<dbReference type="Gene3D" id="3.20.20.80">
    <property type="entry name" value="Glycosidases"/>
    <property type="match status" value="1"/>
</dbReference>
<keyword evidence="1 3" id="KW-0378">Hydrolase</keyword>
<keyword evidence="8" id="KW-1185">Reference proteome</keyword>
<proteinExistence type="inferred from homology"/>
<keyword evidence="2 3" id="KW-0326">Glycosidase</keyword>
<sequence>MDRGPVRAMAAAGALALAMTLVGAASAPPGEAAAPDRRSVPPDTPSEDAATFLGLPAATEYRCTVSEILEPSCGVWWGASPYENRVEQLEQAADRDMDIVYTWRGIDQADIPGRRERSMAAEGKFVHTNIEARRFTRPGHPAVSYASIADGEFDEQLRSQARGIAELGVPYFVTFDHEADANRRYNKRGTPEEFVASWRHIVDLYRAEGADNAIWVWNVTGWEANLDRLPGLWPGNDYVDWISWEAYNMSTCDAQPNWTETHSFEEALRPAYDWIQTEGPAHGIDPDKPVMIGEMGTTDIGPRETLEWYSEIPDVLRRYERVRAVKMWDNELTPGCDFRIGANEYAQRGFQLAGQDPYVRLPERVRRLAEDTARRD</sequence>
<organism evidence="7 8">
    <name type="scientific">Nocardiopsis tropica</name>
    <dbReference type="NCBI Taxonomy" id="109330"/>
    <lineage>
        <taxon>Bacteria</taxon>
        <taxon>Bacillati</taxon>
        <taxon>Actinomycetota</taxon>
        <taxon>Actinomycetes</taxon>
        <taxon>Streptosporangiales</taxon>
        <taxon>Nocardiopsidaceae</taxon>
        <taxon>Nocardiopsis</taxon>
    </lineage>
</organism>
<reference evidence="7 8" key="1">
    <citation type="submission" date="2024-06" db="EMBL/GenBank/DDBJ databases">
        <authorList>
            <person name="Bataeva Y.V."/>
            <person name="Grigorian L.N."/>
            <person name="Solomentsev V.I."/>
        </authorList>
    </citation>
    <scope>NUCLEOTIDE SEQUENCE [LARGE SCALE GENOMIC DNA]</scope>
    <source>
        <strain evidence="8">SCPM-O-B-12605 (RCAM04882)</strain>
    </source>
</reference>
<comment type="caution">
    <text evidence="7">The sequence shown here is derived from an EMBL/GenBank/DDBJ whole genome shotgun (WGS) entry which is preliminary data.</text>
</comment>
<name>A0ABV1ZWZ3_9ACTN</name>
<feature type="active site" description="Proton donor" evidence="3">
    <location>
        <position position="178"/>
    </location>
</feature>
<dbReference type="EMBL" id="JBEQNB010000008">
    <property type="protein sequence ID" value="MES0835251.1"/>
    <property type="molecule type" value="Genomic_DNA"/>
</dbReference>
<evidence type="ECO:0000313" key="8">
    <source>
        <dbReference type="Proteomes" id="UP001432401"/>
    </source>
</evidence>
<dbReference type="PROSITE" id="PS51764">
    <property type="entry name" value="GH26"/>
    <property type="match status" value="1"/>
</dbReference>
<dbReference type="Proteomes" id="UP001432401">
    <property type="component" value="Unassembled WGS sequence"/>
</dbReference>
<feature type="signal peptide" evidence="5">
    <location>
        <begin position="1"/>
        <end position="27"/>
    </location>
</feature>
<dbReference type="GO" id="GO:0016787">
    <property type="term" value="F:hydrolase activity"/>
    <property type="evidence" value="ECO:0007669"/>
    <property type="project" value="UniProtKB-KW"/>
</dbReference>
<evidence type="ECO:0000256" key="2">
    <source>
        <dbReference type="ARBA" id="ARBA00023295"/>
    </source>
</evidence>
<feature type="chain" id="PRO_5046396387" evidence="5">
    <location>
        <begin position="28"/>
        <end position="376"/>
    </location>
</feature>
<gene>
    <name evidence="7" type="ORF">ABUK86_15845</name>
</gene>
<accession>A0ABV1ZWZ3</accession>
<dbReference type="RefSeq" id="WP_352984256.1">
    <property type="nucleotide sequence ID" value="NZ_JBEQNA010000003.1"/>
</dbReference>
<feature type="active site" description="Nucleophile" evidence="3">
    <location>
        <position position="294"/>
    </location>
</feature>
<keyword evidence="5" id="KW-0732">Signal</keyword>
<dbReference type="InterPro" id="IPR022790">
    <property type="entry name" value="GH26_dom"/>
</dbReference>
<evidence type="ECO:0000256" key="5">
    <source>
        <dbReference type="SAM" id="SignalP"/>
    </source>
</evidence>
<evidence type="ECO:0000256" key="1">
    <source>
        <dbReference type="ARBA" id="ARBA00022801"/>
    </source>
</evidence>
<dbReference type="SUPFAM" id="SSF51445">
    <property type="entry name" value="(Trans)glycosidases"/>
    <property type="match status" value="1"/>
</dbReference>
<evidence type="ECO:0000259" key="6">
    <source>
        <dbReference type="PROSITE" id="PS51764"/>
    </source>
</evidence>
<dbReference type="InterPro" id="IPR017853">
    <property type="entry name" value="GH"/>
</dbReference>
<evidence type="ECO:0000313" key="7">
    <source>
        <dbReference type="EMBL" id="MES0835251.1"/>
    </source>
</evidence>
<protein>
    <submittedName>
        <fullName evidence="7">Glycosyl hydrolase family 26</fullName>
    </submittedName>
</protein>
<feature type="region of interest" description="Disordered" evidence="4">
    <location>
        <begin position="27"/>
        <end position="48"/>
    </location>
</feature>
<evidence type="ECO:0000256" key="4">
    <source>
        <dbReference type="SAM" id="MobiDB-lite"/>
    </source>
</evidence>